<name>A0AAD4VS60_PRUDU</name>
<organism evidence="1 2">
    <name type="scientific">Prunus dulcis</name>
    <name type="common">Almond</name>
    <name type="synonym">Amygdalus dulcis</name>
    <dbReference type="NCBI Taxonomy" id="3755"/>
    <lineage>
        <taxon>Eukaryota</taxon>
        <taxon>Viridiplantae</taxon>
        <taxon>Streptophyta</taxon>
        <taxon>Embryophyta</taxon>
        <taxon>Tracheophyta</taxon>
        <taxon>Spermatophyta</taxon>
        <taxon>Magnoliopsida</taxon>
        <taxon>eudicotyledons</taxon>
        <taxon>Gunneridae</taxon>
        <taxon>Pentapetalae</taxon>
        <taxon>rosids</taxon>
        <taxon>fabids</taxon>
        <taxon>Rosales</taxon>
        <taxon>Rosaceae</taxon>
        <taxon>Amygdaloideae</taxon>
        <taxon>Amygdaleae</taxon>
        <taxon>Prunus</taxon>
    </lineage>
</organism>
<comment type="caution">
    <text evidence="1">The sequence shown here is derived from an EMBL/GenBank/DDBJ whole genome shotgun (WGS) entry which is preliminary data.</text>
</comment>
<evidence type="ECO:0000313" key="1">
    <source>
        <dbReference type="EMBL" id="KAI5330183.1"/>
    </source>
</evidence>
<dbReference type="AlphaFoldDB" id="A0AAD4VS60"/>
<keyword evidence="2" id="KW-1185">Reference proteome</keyword>
<evidence type="ECO:0000313" key="2">
    <source>
        <dbReference type="Proteomes" id="UP001054821"/>
    </source>
</evidence>
<gene>
    <name evidence="1" type="ORF">L3X38_029581</name>
</gene>
<reference evidence="1 2" key="1">
    <citation type="journal article" date="2022" name="G3 (Bethesda)">
        <title>Whole-genome sequence and methylome profiling of the almond [Prunus dulcis (Mill.) D.A. Webb] cultivar 'Nonpareil'.</title>
        <authorList>
            <person name="D'Amico-Willman K.M."/>
            <person name="Ouma W.Z."/>
            <person name="Meulia T."/>
            <person name="Sideli G.M."/>
            <person name="Gradziel T.M."/>
            <person name="Fresnedo-Ramirez J."/>
        </authorList>
    </citation>
    <scope>NUCLEOTIDE SEQUENCE [LARGE SCALE GENOMIC DNA]</scope>
    <source>
        <strain evidence="1">Clone GOH B32 T37-40</strain>
    </source>
</reference>
<proteinExistence type="predicted"/>
<protein>
    <submittedName>
        <fullName evidence="1">Uncharacterized protein</fullName>
    </submittedName>
</protein>
<sequence length="135" mass="15725">MYESLAFTRGCYKKSYQCSAQRRVLNFAEIDAFEKACAGKNKQWTNETAKAKHDEMVAKKNEYLELAKEYPEGTPLDEMSIADQDARHNIVMDVLGKKPCRQKHGWDLAEFVGPKHFLLHPEHHQLGCNNWRINW</sequence>
<accession>A0AAD4VS60</accession>
<dbReference type="EMBL" id="JAJFAZ020000005">
    <property type="protein sequence ID" value="KAI5330183.1"/>
    <property type="molecule type" value="Genomic_DNA"/>
</dbReference>
<dbReference type="Proteomes" id="UP001054821">
    <property type="component" value="Chromosome 5"/>
</dbReference>